<protein>
    <submittedName>
        <fullName evidence="1">AroM family protein</fullName>
    </submittedName>
</protein>
<evidence type="ECO:0000313" key="2">
    <source>
        <dbReference type="Proteomes" id="UP000611629"/>
    </source>
</evidence>
<dbReference type="AlphaFoldDB" id="A0A974GWN1"/>
<proteinExistence type="predicted"/>
<dbReference type="EMBL" id="JACBNQ010000012">
    <property type="protein sequence ID" value="NYB74677.1"/>
    <property type="molecule type" value="Genomic_DNA"/>
</dbReference>
<gene>
    <name evidence="1" type="ORF">HZF24_11070</name>
</gene>
<keyword evidence="2" id="KW-1185">Reference proteome</keyword>
<accession>A0A974GWN1</accession>
<dbReference type="Pfam" id="PF07302">
    <property type="entry name" value="AroM"/>
    <property type="match status" value="1"/>
</dbReference>
<evidence type="ECO:0000313" key="1">
    <source>
        <dbReference type="EMBL" id="NYB74677.1"/>
    </source>
</evidence>
<dbReference type="Proteomes" id="UP000611629">
    <property type="component" value="Unassembled WGS sequence"/>
</dbReference>
<organism evidence="1 2">
    <name type="scientific">Sedimentibacter hydroxybenzoicus DSM 7310</name>
    <dbReference type="NCBI Taxonomy" id="1123245"/>
    <lineage>
        <taxon>Bacteria</taxon>
        <taxon>Bacillati</taxon>
        <taxon>Bacillota</taxon>
        <taxon>Tissierellia</taxon>
        <taxon>Sedimentibacter</taxon>
    </lineage>
</organism>
<sequence length="222" mass="25015">MNKKAAMITMGHSPRTDIIPDISALLNNHINIVHAGVMDEFSCEYIRKEFIPATDEEPFVSKLKDGRMHAFSRNAAMDLLQNKIDLYCQQDTAAIVLLCTSKFDNIKCSVPLIEPYKLLHNTVKSIDSGMKISAVFPFESHFISMKESWEQDIKLNDSICINPSDSLGCSNIISHFQHDKPDLLILDCLGYTNEWRETISEGLNIPIVHPRTLIAGLLNNIL</sequence>
<comment type="caution">
    <text evidence="1">The sequence shown here is derived from an EMBL/GenBank/DDBJ whole genome shotgun (WGS) entry which is preliminary data.</text>
</comment>
<reference evidence="1" key="1">
    <citation type="submission" date="2020-07" db="EMBL/GenBank/DDBJ databases">
        <title>Genomic analysis of a strain of Sedimentibacter Hydroxybenzoicus DSM7310.</title>
        <authorList>
            <person name="Ma S."/>
        </authorList>
    </citation>
    <scope>NUCLEOTIDE SEQUENCE</scope>
    <source>
        <strain evidence="1">DSM 7310</strain>
    </source>
</reference>
<name>A0A974GWN1_SEDHY</name>
<dbReference type="RefSeq" id="WP_179238384.1">
    <property type="nucleotide sequence ID" value="NZ_JACBNQ010000012.1"/>
</dbReference>
<dbReference type="InterPro" id="IPR010843">
    <property type="entry name" value="Uncharacterised_AroM"/>
</dbReference>